<comment type="caution">
    <text evidence="2">The sequence shown here is derived from an EMBL/GenBank/DDBJ whole genome shotgun (WGS) entry which is preliminary data.</text>
</comment>
<name>A0A8T2Q5D2_CERRI</name>
<evidence type="ECO:0000256" key="1">
    <source>
        <dbReference type="SAM" id="SignalP"/>
    </source>
</evidence>
<evidence type="ECO:0000313" key="2">
    <source>
        <dbReference type="EMBL" id="KAH7278856.1"/>
    </source>
</evidence>
<proteinExistence type="predicted"/>
<keyword evidence="3" id="KW-1185">Reference proteome</keyword>
<dbReference type="AlphaFoldDB" id="A0A8T2Q5D2"/>
<dbReference type="Pfam" id="PF11937">
    <property type="entry name" value="DUF3455"/>
    <property type="match status" value="1"/>
</dbReference>
<dbReference type="InterPro" id="IPR021851">
    <property type="entry name" value="DUF3455"/>
</dbReference>
<feature type="chain" id="PRO_5035878741" evidence="1">
    <location>
        <begin position="26"/>
        <end position="216"/>
    </location>
</feature>
<dbReference type="OMA" id="ENIGVHF"/>
<evidence type="ECO:0000313" key="3">
    <source>
        <dbReference type="Proteomes" id="UP000825935"/>
    </source>
</evidence>
<accession>A0A8T2Q5D2</accession>
<dbReference type="OrthoDB" id="1893462at2759"/>
<keyword evidence="1" id="KW-0732">Signal</keyword>
<dbReference type="PANTHER" id="PTHR35567:SF1">
    <property type="entry name" value="CONSERVED FUNGAL PROTEIN (AFU_ORTHOLOGUE AFUA_1G14230)"/>
    <property type="match status" value="1"/>
</dbReference>
<dbReference type="EMBL" id="CM035443">
    <property type="protein sequence ID" value="KAH7278856.1"/>
    <property type="molecule type" value="Genomic_DNA"/>
</dbReference>
<reference evidence="2" key="1">
    <citation type="submission" date="2021-08" db="EMBL/GenBank/DDBJ databases">
        <title>WGS assembly of Ceratopteris richardii.</title>
        <authorList>
            <person name="Marchant D.B."/>
            <person name="Chen G."/>
            <person name="Jenkins J."/>
            <person name="Shu S."/>
            <person name="Leebens-Mack J."/>
            <person name="Grimwood J."/>
            <person name="Schmutz J."/>
            <person name="Soltis P."/>
            <person name="Soltis D."/>
            <person name="Chen Z.-H."/>
        </authorList>
    </citation>
    <scope>NUCLEOTIDE SEQUENCE</scope>
    <source>
        <strain evidence="2">Whitten #5841</strain>
        <tissue evidence="2">Leaf</tissue>
    </source>
</reference>
<dbReference type="PANTHER" id="PTHR35567">
    <property type="entry name" value="MALATE DEHYDROGENASE (AFU_ORTHOLOGUE AFUA_2G13800)"/>
    <property type="match status" value="1"/>
</dbReference>
<gene>
    <name evidence="2" type="ORF">KP509_38G059500</name>
</gene>
<protein>
    <submittedName>
        <fullName evidence="2">Uncharacterized protein</fullName>
    </submittedName>
</protein>
<sequence>MAMRGLVFGVVILFSLMSWATSTRADNVLLTNSNGMLEGFNIPSDLQPPAGHKLKAAYYAEGLHHYTFNGSSWVLYNATATLYSVEGRLNASLLEKASGRKMLQEQDPMGQRTAVGDHFFLAHVDPTGGRPTWETLLPAYSSVTGRYEKSVRADPRSFEWSLLRATRLKGSGDIFGDIQYIQCLATTGGLPPSISFGAQFWNVHVSPYSAVYAFYR</sequence>
<feature type="signal peptide" evidence="1">
    <location>
        <begin position="1"/>
        <end position="25"/>
    </location>
</feature>
<organism evidence="2 3">
    <name type="scientific">Ceratopteris richardii</name>
    <name type="common">Triangle waterfern</name>
    <dbReference type="NCBI Taxonomy" id="49495"/>
    <lineage>
        <taxon>Eukaryota</taxon>
        <taxon>Viridiplantae</taxon>
        <taxon>Streptophyta</taxon>
        <taxon>Embryophyta</taxon>
        <taxon>Tracheophyta</taxon>
        <taxon>Polypodiopsida</taxon>
        <taxon>Polypodiidae</taxon>
        <taxon>Polypodiales</taxon>
        <taxon>Pteridineae</taxon>
        <taxon>Pteridaceae</taxon>
        <taxon>Parkerioideae</taxon>
        <taxon>Ceratopteris</taxon>
    </lineage>
</organism>
<dbReference type="Proteomes" id="UP000825935">
    <property type="component" value="Chromosome 38"/>
</dbReference>